<evidence type="ECO:0000256" key="2">
    <source>
        <dbReference type="SAM" id="SignalP"/>
    </source>
</evidence>
<comment type="caution">
    <text evidence="6">The sequence shown here is derived from an EMBL/GenBank/DDBJ whole genome shotgun (WGS) entry which is preliminary data.</text>
</comment>
<organism evidence="6 7">
    <name type="scientific">Ficus carica</name>
    <name type="common">Common fig</name>
    <dbReference type="NCBI Taxonomy" id="3494"/>
    <lineage>
        <taxon>Eukaryota</taxon>
        <taxon>Viridiplantae</taxon>
        <taxon>Streptophyta</taxon>
        <taxon>Embryophyta</taxon>
        <taxon>Tracheophyta</taxon>
        <taxon>Spermatophyta</taxon>
        <taxon>Magnoliopsida</taxon>
        <taxon>eudicotyledons</taxon>
        <taxon>Gunneridae</taxon>
        <taxon>Pentapetalae</taxon>
        <taxon>rosids</taxon>
        <taxon>fabids</taxon>
        <taxon>Rosales</taxon>
        <taxon>Moraceae</taxon>
        <taxon>Ficeae</taxon>
        <taxon>Ficus</taxon>
    </lineage>
</organism>
<evidence type="ECO:0000313" key="5">
    <source>
        <dbReference type="EMBL" id="GMN70796.1"/>
    </source>
</evidence>
<name>A0AA88EBL3_FICCA</name>
<dbReference type="EMBL" id="BTGU01013721">
    <property type="protein sequence ID" value="GMN70798.1"/>
    <property type="molecule type" value="Genomic_DNA"/>
</dbReference>
<proteinExistence type="predicted"/>
<evidence type="ECO:0000313" key="4">
    <source>
        <dbReference type="EMBL" id="GMN70794.1"/>
    </source>
</evidence>
<protein>
    <recommendedName>
        <fullName evidence="8">Secreted protein</fullName>
    </recommendedName>
</protein>
<feature type="compositionally biased region" description="Basic and acidic residues" evidence="1">
    <location>
        <begin position="29"/>
        <end position="43"/>
    </location>
</feature>
<evidence type="ECO:0000313" key="3">
    <source>
        <dbReference type="EMBL" id="GMN70792.1"/>
    </source>
</evidence>
<dbReference type="AlphaFoldDB" id="A0AA88EBL3"/>
<feature type="signal peptide" evidence="2">
    <location>
        <begin position="1"/>
        <end position="15"/>
    </location>
</feature>
<reference evidence="6" key="1">
    <citation type="submission" date="2023-07" db="EMBL/GenBank/DDBJ databases">
        <title>draft genome sequence of fig (Ficus carica).</title>
        <authorList>
            <person name="Takahashi T."/>
            <person name="Nishimura K."/>
        </authorList>
    </citation>
    <scope>NUCLEOTIDE SEQUENCE</scope>
</reference>
<keyword evidence="2" id="KW-0732">Signal</keyword>
<evidence type="ECO:0008006" key="8">
    <source>
        <dbReference type="Google" id="ProtNLM"/>
    </source>
</evidence>
<feature type="compositionally biased region" description="Polar residues" evidence="1">
    <location>
        <begin position="44"/>
        <end position="53"/>
    </location>
</feature>
<dbReference type="Proteomes" id="UP001187192">
    <property type="component" value="Unassembled WGS sequence"/>
</dbReference>
<dbReference type="EMBL" id="BTGU01013719">
    <property type="protein sequence ID" value="GMN70794.1"/>
    <property type="molecule type" value="Genomic_DNA"/>
</dbReference>
<keyword evidence="7" id="KW-1185">Reference proteome</keyword>
<evidence type="ECO:0000256" key="1">
    <source>
        <dbReference type="SAM" id="MobiDB-lite"/>
    </source>
</evidence>
<dbReference type="EMBL" id="BTGU01013718">
    <property type="protein sequence ID" value="GMN70792.1"/>
    <property type="molecule type" value="Genomic_DNA"/>
</dbReference>
<dbReference type="EMBL" id="BTGU01013720">
    <property type="protein sequence ID" value="GMN70796.1"/>
    <property type="molecule type" value="Genomic_DNA"/>
</dbReference>
<sequence length="114" mass="12187">MSLLYFLSVFATEVAAPFGQCHTQSDGADPTRPRRNLSSDRFRQTPSTTATTSCDPTLVAVAISRLSQSPARTSSPRLDFSGAIAFTLTKATASSNPRREFAISEDLCAPAISD</sequence>
<evidence type="ECO:0000313" key="6">
    <source>
        <dbReference type="EMBL" id="GMN70798.1"/>
    </source>
</evidence>
<feature type="chain" id="PRO_5041851681" description="Secreted protein" evidence="2">
    <location>
        <begin position="16"/>
        <end position="114"/>
    </location>
</feature>
<evidence type="ECO:0000313" key="7">
    <source>
        <dbReference type="Proteomes" id="UP001187192"/>
    </source>
</evidence>
<accession>A0AA88EBL3</accession>
<gene>
    <name evidence="3" type="ORF">TIFTF001_053983</name>
    <name evidence="4" type="ORF">TIFTF001_053984</name>
    <name evidence="5" type="ORF">TIFTF001_053985</name>
    <name evidence="6" type="ORF">TIFTF001_053986</name>
</gene>
<feature type="region of interest" description="Disordered" evidence="1">
    <location>
        <begin position="21"/>
        <end position="53"/>
    </location>
</feature>